<accession>A0A1Y0B131</accession>
<dbReference type="AlphaFoldDB" id="A0A1Y0B131"/>
<name>A0A1Y0B131_9LAMI</name>
<reference evidence="1" key="1">
    <citation type="submission" date="2017-03" db="EMBL/GenBank/DDBJ databases">
        <title>The mitochondrial genome of the carnivorous plant Utricularia reniformis (Lentibulariaceae): structure, comparative analysis and evolutionary landmarks.</title>
        <authorList>
            <person name="Silva S.R."/>
            <person name="Alvarenga D.O."/>
            <person name="Michael T.P."/>
            <person name="Miranda V.F.O."/>
            <person name="Varani A.M."/>
        </authorList>
    </citation>
    <scope>NUCLEOTIDE SEQUENCE</scope>
</reference>
<organism evidence="1">
    <name type="scientific">Utricularia reniformis</name>
    <dbReference type="NCBI Taxonomy" id="192314"/>
    <lineage>
        <taxon>Eukaryota</taxon>
        <taxon>Viridiplantae</taxon>
        <taxon>Streptophyta</taxon>
        <taxon>Embryophyta</taxon>
        <taxon>Tracheophyta</taxon>
        <taxon>Spermatophyta</taxon>
        <taxon>Magnoliopsida</taxon>
        <taxon>eudicotyledons</taxon>
        <taxon>Gunneridae</taxon>
        <taxon>Pentapetalae</taxon>
        <taxon>asterids</taxon>
        <taxon>lamiids</taxon>
        <taxon>Lamiales</taxon>
        <taxon>Lentibulariaceae</taxon>
        <taxon>Utricularia</taxon>
    </lineage>
</organism>
<dbReference type="EMBL" id="KY774314">
    <property type="protein sequence ID" value="ART31130.1"/>
    <property type="molecule type" value="Genomic_DNA"/>
</dbReference>
<proteinExistence type="predicted"/>
<evidence type="ECO:0000313" key="1">
    <source>
        <dbReference type="EMBL" id="ART31130.1"/>
    </source>
</evidence>
<keyword evidence="1" id="KW-0496">Mitochondrion</keyword>
<sequence>MKVSLYPIHSLTYALGPLNLGSDTTKTVTP</sequence>
<protein>
    <submittedName>
        <fullName evidence="1">Uncharacterized protein</fullName>
    </submittedName>
</protein>
<gene>
    <name evidence="1" type="ORF">AEK19_MT0901</name>
</gene>
<geneLocation type="mitochondrion" evidence="1"/>